<evidence type="ECO:0000256" key="10">
    <source>
        <dbReference type="ARBA" id="ARBA00031009"/>
    </source>
</evidence>
<evidence type="ECO:0000256" key="3">
    <source>
        <dbReference type="ARBA" id="ARBA00022723"/>
    </source>
</evidence>
<dbReference type="PANTHER" id="PTHR11618:SF4">
    <property type="entry name" value="TRANSCRIPTION FACTOR IIIB 90 KDA SUBUNIT"/>
    <property type="match status" value="1"/>
</dbReference>
<dbReference type="GO" id="GO:0000126">
    <property type="term" value="C:transcription factor TFIIIB complex"/>
    <property type="evidence" value="ECO:0007669"/>
    <property type="project" value="TreeGrafter"/>
</dbReference>
<dbReference type="GO" id="GO:0000995">
    <property type="term" value="F:RNA polymerase III general transcription initiation factor activity"/>
    <property type="evidence" value="ECO:0007669"/>
    <property type="project" value="TreeGrafter"/>
</dbReference>
<feature type="domain" description="TFIIB-type" evidence="12">
    <location>
        <begin position="1"/>
        <end position="32"/>
    </location>
</feature>
<dbReference type="InterPro" id="IPR013150">
    <property type="entry name" value="TFIIB_cyclin"/>
</dbReference>
<dbReference type="EMBL" id="LWDP01000007">
    <property type="protein sequence ID" value="ORD94887.1"/>
    <property type="molecule type" value="Genomic_DNA"/>
</dbReference>
<dbReference type="PRINTS" id="PR00685">
    <property type="entry name" value="TIFACTORIIB"/>
</dbReference>
<dbReference type="SMART" id="SM00385">
    <property type="entry name" value="CYCLIN"/>
    <property type="match status" value="2"/>
</dbReference>
<dbReference type="SUPFAM" id="SSF57783">
    <property type="entry name" value="Zinc beta-ribbon"/>
    <property type="match status" value="1"/>
</dbReference>
<name>A0A1Y1S9M5_9MICR</name>
<dbReference type="GO" id="GO:0097550">
    <property type="term" value="C:transcription preinitiation complex"/>
    <property type="evidence" value="ECO:0007669"/>
    <property type="project" value="TreeGrafter"/>
</dbReference>
<comment type="caution">
    <text evidence="13">The sequence shown here is derived from an EMBL/GenBank/DDBJ whole genome shotgun (WGS) entry which is preliminary data.</text>
</comment>
<keyword evidence="6" id="KW-0805">Transcription regulation</keyword>
<keyword evidence="9" id="KW-0539">Nucleus</keyword>
<dbReference type="GO" id="GO:0017025">
    <property type="term" value="F:TBP-class protein binding"/>
    <property type="evidence" value="ECO:0007669"/>
    <property type="project" value="InterPro"/>
</dbReference>
<evidence type="ECO:0000259" key="12">
    <source>
        <dbReference type="PROSITE" id="PS51134"/>
    </source>
</evidence>
<dbReference type="InterPro" id="IPR013763">
    <property type="entry name" value="Cyclin-like_dom"/>
</dbReference>
<dbReference type="SUPFAM" id="SSF47954">
    <property type="entry name" value="Cyclin-like"/>
    <property type="match status" value="2"/>
</dbReference>
<dbReference type="VEuPathDB" id="MicrosporidiaDB:ECANGB1_2097"/>
<sequence length="394" mass="45389">MQSQCTNCGSTEMQTDSTRGIICCEECGMIQEENMIVNTIQFEKVQNKSALHGQIVNVENKNVGTKYVDSCYYIKNTIKNICAKLSLNLKHADIAFRWYKLCLANNLTKGKSILYTLSACIYISCRQENTPHMLIDFSNVLRIDMYQIGKIYLKIRNTFDLETYKIQNSMTDMSMYLHRFASQLKFRNTKEIILLSTRILSRMRKDWIMEGRKPNNACGAAILLASRILNEPKDVNEVARVVHAAPSTISKRLAEIAATETAAMDVNEFNREWLVSESQPPVLNAREGGKETGETRRILVNKVKREEEIAENSSEVVNEMILEESEVENKTKMWEEMYGEYVKESEKKKRNKKGMVKRSKKKHNFETVEEAFKSLDKKVSSKLNYSAINELFEN</sequence>
<dbReference type="GO" id="GO:0005634">
    <property type="term" value="C:nucleus"/>
    <property type="evidence" value="ECO:0007669"/>
    <property type="project" value="UniProtKB-SubCell"/>
</dbReference>
<evidence type="ECO:0000313" key="14">
    <source>
        <dbReference type="Proteomes" id="UP000192639"/>
    </source>
</evidence>
<dbReference type="Pfam" id="PF07741">
    <property type="entry name" value="BRF1"/>
    <property type="match status" value="1"/>
</dbReference>
<evidence type="ECO:0000256" key="11">
    <source>
        <dbReference type="PROSITE-ProRule" id="PRU00469"/>
    </source>
</evidence>
<dbReference type="GO" id="GO:0001006">
    <property type="term" value="F:RNA polymerase III type 3 promoter sequence-specific DNA binding"/>
    <property type="evidence" value="ECO:0007669"/>
    <property type="project" value="TreeGrafter"/>
</dbReference>
<dbReference type="Gene3D" id="1.20.5.650">
    <property type="entry name" value="Single helix bin"/>
    <property type="match status" value="1"/>
</dbReference>
<dbReference type="Pfam" id="PF00382">
    <property type="entry name" value="TFIIB"/>
    <property type="match status" value="2"/>
</dbReference>
<evidence type="ECO:0000256" key="8">
    <source>
        <dbReference type="ARBA" id="ARBA00023163"/>
    </source>
</evidence>
<evidence type="ECO:0000256" key="1">
    <source>
        <dbReference type="ARBA" id="ARBA00004123"/>
    </source>
</evidence>
<evidence type="ECO:0000256" key="4">
    <source>
        <dbReference type="ARBA" id="ARBA00022771"/>
    </source>
</evidence>
<gene>
    <name evidence="13" type="primary">TF3B</name>
    <name evidence="13" type="ORF">ECANGB1_2097</name>
</gene>
<keyword evidence="7" id="KW-0010">Activator</keyword>
<keyword evidence="3" id="KW-0479">Metal-binding</keyword>
<comment type="subcellular location">
    <subcellularLocation>
        <location evidence="1">Nucleus</location>
    </subcellularLocation>
</comment>
<dbReference type="CDD" id="cd20553">
    <property type="entry name" value="CYCLIN_TFIIIB90_rpt1"/>
    <property type="match status" value="1"/>
</dbReference>
<keyword evidence="4 11" id="KW-0863">Zinc-finger</keyword>
<keyword evidence="8" id="KW-0804">Transcription</keyword>
<dbReference type="GO" id="GO:0008270">
    <property type="term" value="F:zinc ion binding"/>
    <property type="evidence" value="ECO:0007669"/>
    <property type="project" value="UniProtKB-KW"/>
</dbReference>
<dbReference type="InterPro" id="IPR013137">
    <property type="entry name" value="Znf_TFIIB"/>
</dbReference>
<evidence type="ECO:0000256" key="6">
    <source>
        <dbReference type="ARBA" id="ARBA00023015"/>
    </source>
</evidence>
<dbReference type="InterPro" id="IPR000812">
    <property type="entry name" value="TFIIB"/>
</dbReference>
<dbReference type="OrthoDB" id="511529at2759"/>
<evidence type="ECO:0000256" key="9">
    <source>
        <dbReference type="ARBA" id="ARBA00023242"/>
    </source>
</evidence>
<accession>A0A1Y1S9M5</accession>
<dbReference type="AlphaFoldDB" id="A0A1Y1S9M5"/>
<evidence type="ECO:0000313" key="13">
    <source>
        <dbReference type="EMBL" id="ORD94887.1"/>
    </source>
</evidence>
<protein>
    <recommendedName>
        <fullName evidence="10">B-related factor 1</fullName>
    </recommendedName>
</protein>
<dbReference type="Proteomes" id="UP000192639">
    <property type="component" value="Unassembled WGS sequence"/>
</dbReference>
<evidence type="ECO:0000256" key="7">
    <source>
        <dbReference type="ARBA" id="ARBA00023159"/>
    </source>
</evidence>
<dbReference type="InterPro" id="IPR036915">
    <property type="entry name" value="Cyclin-like_sf"/>
</dbReference>
<dbReference type="GO" id="GO:0070897">
    <property type="term" value="P:transcription preinitiation complex assembly"/>
    <property type="evidence" value="ECO:0007669"/>
    <property type="project" value="InterPro"/>
</dbReference>
<dbReference type="Gene3D" id="1.10.472.10">
    <property type="entry name" value="Cyclin-like"/>
    <property type="match status" value="2"/>
</dbReference>
<keyword evidence="14" id="KW-1185">Reference proteome</keyword>
<dbReference type="PANTHER" id="PTHR11618">
    <property type="entry name" value="TRANSCRIPTION INITIATION FACTOR IIB-RELATED"/>
    <property type="match status" value="1"/>
</dbReference>
<reference evidence="13 14" key="1">
    <citation type="journal article" date="2017" name="Environ. Microbiol.">
        <title>Decay of the glycolytic pathway and adaptation to intranuclear parasitism within Enterocytozoonidae microsporidia.</title>
        <authorList>
            <person name="Wiredu Boakye D."/>
            <person name="Jaroenlak P."/>
            <person name="Prachumwat A."/>
            <person name="Williams T.A."/>
            <person name="Bateman K.S."/>
            <person name="Itsathitphaisarn O."/>
            <person name="Sritunyalucksana K."/>
            <person name="Paszkiewicz K.H."/>
            <person name="Moore K.A."/>
            <person name="Stentiford G.D."/>
            <person name="Williams B.A."/>
        </authorList>
    </citation>
    <scope>NUCLEOTIDE SEQUENCE [LARGE SCALE GENOMIC DNA]</scope>
    <source>
        <strain evidence="13 14">GB1</strain>
    </source>
</reference>
<dbReference type="Gene3D" id="2.20.25.10">
    <property type="match status" value="1"/>
</dbReference>
<keyword evidence="5" id="KW-0862">Zinc</keyword>
<proteinExistence type="inferred from homology"/>
<dbReference type="InterPro" id="IPR011665">
    <property type="entry name" value="BRF1_TBP-bd_dom"/>
</dbReference>
<comment type="similarity">
    <text evidence="2">Belongs to the TFIIB family.</text>
</comment>
<evidence type="ECO:0000256" key="2">
    <source>
        <dbReference type="ARBA" id="ARBA00010857"/>
    </source>
</evidence>
<evidence type="ECO:0000256" key="5">
    <source>
        <dbReference type="ARBA" id="ARBA00022833"/>
    </source>
</evidence>
<organism evidence="13 14">
    <name type="scientific">Enterospora canceri</name>
    <dbReference type="NCBI Taxonomy" id="1081671"/>
    <lineage>
        <taxon>Eukaryota</taxon>
        <taxon>Fungi</taxon>
        <taxon>Fungi incertae sedis</taxon>
        <taxon>Microsporidia</taxon>
        <taxon>Enterocytozoonidae</taxon>
        <taxon>Enterospora</taxon>
    </lineage>
</organism>
<dbReference type="PROSITE" id="PS51134">
    <property type="entry name" value="ZF_TFIIB"/>
    <property type="match status" value="1"/>
</dbReference>